<gene>
    <name evidence="2" type="ORF">JY651_22250</name>
</gene>
<reference evidence="2 3" key="1">
    <citation type="submission" date="2021-02" db="EMBL/GenBank/DDBJ databases">
        <title>De Novo genome assembly of isolated myxobacteria.</title>
        <authorList>
            <person name="Stevens D.C."/>
        </authorList>
    </citation>
    <scope>NUCLEOTIDE SEQUENCE [LARGE SCALE GENOMIC DNA]</scope>
    <source>
        <strain evidence="3">SCPEA02</strain>
    </source>
</reference>
<dbReference type="RefSeq" id="WP_206728985.1">
    <property type="nucleotide sequence ID" value="NZ_CP071090.1"/>
</dbReference>
<dbReference type="InterPro" id="IPR045485">
    <property type="entry name" value="fvmX6"/>
</dbReference>
<evidence type="ECO:0000259" key="1">
    <source>
        <dbReference type="Pfam" id="PF20004"/>
    </source>
</evidence>
<accession>A0ABX7PAH2</accession>
<dbReference type="Proteomes" id="UP000662747">
    <property type="component" value="Chromosome"/>
</dbReference>
<protein>
    <recommendedName>
        <fullName evidence="1">FtsH ternary system domain-containing protein</fullName>
    </recommendedName>
</protein>
<proteinExistence type="predicted"/>
<name>A0ABX7PAH2_9BACT</name>
<dbReference type="EMBL" id="CP071090">
    <property type="protein sequence ID" value="QSQ27464.1"/>
    <property type="molecule type" value="Genomic_DNA"/>
</dbReference>
<evidence type="ECO:0000313" key="3">
    <source>
        <dbReference type="Proteomes" id="UP000662747"/>
    </source>
</evidence>
<dbReference type="Pfam" id="PF20004">
    <property type="entry name" value="fvmX6"/>
    <property type="match status" value="1"/>
</dbReference>
<keyword evidence="3" id="KW-1185">Reference proteome</keyword>
<sequence>MIRVSTAEHEILTLARAIIGLGQYVPVEDLLRDRHITVPERLSPGAMHVLRDTLSKGAVLALARCGGWRKQRYLDGGQERSGRLWERHAPPALHFSALSFHTLRWLLEQPLVKHGCKSLEAEGALTPADEFFLYLCCRLVAGTPCAKAVGEQALFRRSALCWLGVPDVFGTTPPKLTAASFAPLLANGGWLLEALQADLAHRWRHLEESKRFLHEPEAMVALGAAQEAVLSAFLDALDAAGRRDLAGFLLQAGRPLLEQPASRWVEGLSLTSALSVRASAARASGAFLRSLGRLARWDADHRTVRFFDDTYDAAQLLLSEWSPVGEAGFRRAADLERELSSSLTTASAIPPTLPLPSAGSAP</sequence>
<evidence type="ECO:0000313" key="2">
    <source>
        <dbReference type="EMBL" id="QSQ27464.1"/>
    </source>
</evidence>
<feature type="domain" description="FtsH ternary system" evidence="1">
    <location>
        <begin position="3"/>
        <end position="323"/>
    </location>
</feature>
<organism evidence="2 3">
    <name type="scientific">Pyxidicoccus parkwayensis</name>
    <dbReference type="NCBI Taxonomy" id="2813578"/>
    <lineage>
        <taxon>Bacteria</taxon>
        <taxon>Pseudomonadati</taxon>
        <taxon>Myxococcota</taxon>
        <taxon>Myxococcia</taxon>
        <taxon>Myxococcales</taxon>
        <taxon>Cystobacterineae</taxon>
        <taxon>Myxococcaceae</taxon>
        <taxon>Pyxidicoccus</taxon>
    </lineage>
</organism>